<dbReference type="EMBL" id="BGZK01000927">
    <property type="protein sequence ID" value="GBP65377.1"/>
    <property type="molecule type" value="Genomic_DNA"/>
</dbReference>
<name>A0A4C1XT64_EUMVA</name>
<accession>A0A4C1XT64</accession>
<evidence type="ECO:0000313" key="3">
    <source>
        <dbReference type="Proteomes" id="UP000299102"/>
    </source>
</evidence>
<feature type="compositionally biased region" description="Polar residues" evidence="1">
    <location>
        <begin position="117"/>
        <end position="129"/>
    </location>
</feature>
<evidence type="ECO:0000256" key="1">
    <source>
        <dbReference type="SAM" id="MobiDB-lite"/>
    </source>
</evidence>
<dbReference type="Proteomes" id="UP000299102">
    <property type="component" value="Unassembled WGS sequence"/>
</dbReference>
<feature type="region of interest" description="Disordered" evidence="1">
    <location>
        <begin position="112"/>
        <end position="134"/>
    </location>
</feature>
<reference evidence="2 3" key="1">
    <citation type="journal article" date="2019" name="Commun. Biol.">
        <title>The bagworm genome reveals a unique fibroin gene that provides high tensile strength.</title>
        <authorList>
            <person name="Kono N."/>
            <person name="Nakamura H."/>
            <person name="Ohtoshi R."/>
            <person name="Tomita M."/>
            <person name="Numata K."/>
            <person name="Arakawa K."/>
        </authorList>
    </citation>
    <scope>NUCLEOTIDE SEQUENCE [LARGE SCALE GENOMIC DNA]</scope>
</reference>
<evidence type="ECO:0000313" key="2">
    <source>
        <dbReference type="EMBL" id="GBP65377.1"/>
    </source>
</evidence>
<gene>
    <name evidence="2" type="ORF">EVAR_53409_1</name>
</gene>
<organism evidence="2 3">
    <name type="scientific">Eumeta variegata</name>
    <name type="common">Bagworm moth</name>
    <name type="synonym">Eumeta japonica</name>
    <dbReference type="NCBI Taxonomy" id="151549"/>
    <lineage>
        <taxon>Eukaryota</taxon>
        <taxon>Metazoa</taxon>
        <taxon>Ecdysozoa</taxon>
        <taxon>Arthropoda</taxon>
        <taxon>Hexapoda</taxon>
        <taxon>Insecta</taxon>
        <taxon>Pterygota</taxon>
        <taxon>Neoptera</taxon>
        <taxon>Endopterygota</taxon>
        <taxon>Lepidoptera</taxon>
        <taxon>Glossata</taxon>
        <taxon>Ditrysia</taxon>
        <taxon>Tineoidea</taxon>
        <taxon>Psychidae</taxon>
        <taxon>Oiketicinae</taxon>
        <taxon>Eumeta</taxon>
    </lineage>
</organism>
<comment type="caution">
    <text evidence="2">The sequence shown here is derived from an EMBL/GenBank/DDBJ whole genome shotgun (WGS) entry which is preliminary data.</text>
</comment>
<dbReference type="AlphaFoldDB" id="A0A4C1XT64"/>
<protein>
    <submittedName>
        <fullName evidence="2">Uncharacterized protein</fullName>
    </submittedName>
</protein>
<keyword evidence="3" id="KW-1185">Reference proteome</keyword>
<sequence length="157" mass="18217">MGGDEEQYITAMDRSVQKFQRQRNTVPELSGHRPVPTLFARNKRSYGTSFFLNEQHKDIRKVVTKNCKNDSVVSVKEEHLESHYLEPDDFFIDNLQFEETVDVKNIDLQIDSKDHSPQCNDCEQQQSGKSKGMRPSMPEINPILVQHVEHSLVRFKA</sequence>
<proteinExistence type="predicted"/>